<reference evidence="1" key="1">
    <citation type="journal article" date="2023" name="G3 (Bethesda)">
        <title>A reference genome for the long-term kleptoplast-retaining sea slug Elysia crispata morphotype clarki.</title>
        <authorList>
            <person name="Eastman K.E."/>
            <person name="Pendleton A.L."/>
            <person name="Shaikh M.A."/>
            <person name="Suttiyut T."/>
            <person name="Ogas R."/>
            <person name="Tomko P."/>
            <person name="Gavelis G."/>
            <person name="Widhalm J.R."/>
            <person name="Wisecaver J.H."/>
        </authorList>
    </citation>
    <scope>NUCLEOTIDE SEQUENCE</scope>
    <source>
        <strain evidence="1">ECLA1</strain>
    </source>
</reference>
<organism evidence="1 2">
    <name type="scientific">Elysia crispata</name>
    <name type="common">lettuce slug</name>
    <dbReference type="NCBI Taxonomy" id="231223"/>
    <lineage>
        <taxon>Eukaryota</taxon>
        <taxon>Metazoa</taxon>
        <taxon>Spiralia</taxon>
        <taxon>Lophotrochozoa</taxon>
        <taxon>Mollusca</taxon>
        <taxon>Gastropoda</taxon>
        <taxon>Heterobranchia</taxon>
        <taxon>Euthyneura</taxon>
        <taxon>Panpulmonata</taxon>
        <taxon>Sacoglossa</taxon>
        <taxon>Placobranchoidea</taxon>
        <taxon>Plakobranchidae</taxon>
        <taxon>Elysia</taxon>
    </lineage>
</organism>
<evidence type="ECO:0000313" key="2">
    <source>
        <dbReference type="Proteomes" id="UP001283361"/>
    </source>
</evidence>
<name>A0AAE0ZVY3_9GAST</name>
<evidence type="ECO:0000313" key="1">
    <source>
        <dbReference type="EMBL" id="KAK3776649.1"/>
    </source>
</evidence>
<dbReference type="EMBL" id="JAWDGP010003191">
    <property type="protein sequence ID" value="KAK3776649.1"/>
    <property type="molecule type" value="Genomic_DNA"/>
</dbReference>
<comment type="caution">
    <text evidence="1">The sequence shown here is derived from an EMBL/GenBank/DDBJ whole genome shotgun (WGS) entry which is preliminary data.</text>
</comment>
<sequence>MSSFVSPSPQGGTCFSAAVLPACLLPVIRHAWWQGRRDGGWEQWEDDIIDVRSKWLRGFQDPALAQDTRAPWTREFYLELHVFCIAHAPLEPTLQVHKFEQLSFQPDGDLLNTQYWFSEEEPYRVKTYCLHQDIASC</sequence>
<gene>
    <name evidence="1" type="ORF">RRG08_014970</name>
</gene>
<keyword evidence="2" id="KW-1185">Reference proteome</keyword>
<protein>
    <submittedName>
        <fullName evidence="1">Uncharacterized protein</fullName>
    </submittedName>
</protein>
<dbReference type="AlphaFoldDB" id="A0AAE0ZVY3"/>
<proteinExistence type="predicted"/>
<dbReference type="Proteomes" id="UP001283361">
    <property type="component" value="Unassembled WGS sequence"/>
</dbReference>
<accession>A0AAE0ZVY3</accession>